<evidence type="ECO:0000256" key="5">
    <source>
        <dbReference type="SAM" id="MobiDB-lite"/>
    </source>
</evidence>
<proteinExistence type="inferred from homology"/>
<accession>A0AAV1YJW5</accession>
<feature type="domain" description="Plastid lipid-associated protein/fibrillin conserved" evidence="6">
    <location>
        <begin position="59"/>
        <end position="222"/>
    </location>
</feature>
<evidence type="ECO:0000313" key="7">
    <source>
        <dbReference type="EMBL" id="CAL0334327.1"/>
    </source>
</evidence>
<dbReference type="EMBL" id="CAXHTB010000026">
    <property type="protein sequence ID" value="CAL0334327.1"/>
    <property type="molecule type" value="Genomic_DNA"/>
</dbReference>
<keyword evidence="4" id="KW-0809">Transit peptide</keyword>
<name>A0AAV1YJW5_LUPLU</name>
<evidence type="ECO:0000313" key="8">
    <source>
        <dbReference type="Proteomes" id="UP001497480"/>
    </source>
</evidence>
<evidence type="ECO:0000256" key="1">
    <source>
        <dbReference type="ARBA" id="ARBA00004474"/>
    </source>
</evidence>
<dbReference type="Pfam" id="PF04755">
    <property type="entry name" value="PAP_fibrillin"/>
    <property type="match status" value="1"/>
</dbReference>
<dbReference type="PANTHER" id="PTHR31906">
    <property type="entry name" value="PLASTID-LIPID-ASSOCIATED PROTEIN 4, CHLOROPLASTIC-RELATED"/>
    <property type="match status" value="1"/>
</dbReference>
<feature type="compositionally biased region" description="Basic residues" evidence="5">
    <location>
        <begin position="11"/>
        <end position="20"/>
    </location>
</feature>
<keyword evidence="8" id="KW-1185">Reference proteome</keyword>
<evidence type="ECO:0000256" key="2">
    <source>
        <dbReference type="ARBA" id="ARBA00005845"/>
    </source>
</evidence>
<protein>
    <recommendedName>
        <fullName evidence="6">Plastid lipid-associated protein/fibrillin conserved domain-containing protein</fullName>
    </recommendedName>
</protein>
<comment type="similarity">
    <text evidence="2">Belongs to the PAP/fibrillin family.</text>
</comment>
<dbReference type="InterPro" id="IPR006843">
    <property type="entry name" value="PAP/fibrillin_dom"/>
</dbReference>
<comment type="caution">
    <text evidence="7">The sequence shown here is derived from an EMBL/GenBank/DDBJ whole genome shotgun (WGS) entry which is preliminary data.</text>
</comment>
<dbReference type="InterPro" id="IPR039633">
    <property type="entry name" value="PAP"/>
</dbReference>
<evidence type="ECO:0000256" key="4">
    <source>
        <dbReference type="ARBA" id="ARBA00022946"/>
    </source>
</evidence>
<gene>
    <name evidence="7" type="ORF">LLUT_LOCUS35387</name>
</gene>
<comment type="subcellular location">
    <subcellularLocation>
        <location evidence="1">Plastid</location>
    </subcellularLocation>
</comment>
<evidence type="ECO:0000259" key="6">
    <source>
        <dbReference type="Pfam" id="PF04755"/>
    </source>
</evidence>
<reference evidence="7 8" key="1">
    <citation type="submission" date="2024-03" db="EMBL/GenBank/DDBJ databases">
        <authorList>
            <person name="Martinez-Hernandez J."/>
        </authorList>
    </citation>
    <scope>NUCLEOTIDE SEQUENCE [LARGE SCALE GENOMIC DNA]</scope>
</reference>
<sequence>MALSSASLLSPHHHHHHLHPTHSSSLFHTNHLQLSTSHKWRSNISFFPSFFTKAKDPNTIKEDLIQAITSLDRGAQATPQDQLNIDQIARTLEAVNPTKAPLKSDALNGKWELIYTTSESILQTKVTIARPKFLRSVANYQAINVDTLRAQNMESWPFFNQVTADLTPLNAKKVAVKFDYFKIAGLIPVKAPESALGELEITYLDEELRVSRGDKGNLFILKMVDPSYRIPA</sequence>
<feature type="region of interest" description="Disordered" evidence="5">
    <location>
        <begin position="1"/>
        <end position="24"/>
    </location>
</feature>
<dbReference type="Proteomes" id="UP001497480">
    <property type="component" value="Unassembled WGS sequence"/>
</dbReference>
<dbReference type="GO" id="GO:0009536">
    <property type="term" value="C:plastid"/>
    <property type="evidence" value="ECO:0007669"/>
    <property type="project" value="UniProtKB-SubCell"/>
</dbReference>
<evidence type="ECO:0000256" key="3">
    <source>
        <dbReference type="ARBA" id="ARBA00022640"/>
    </source>
</evidence>
<organism evidence="7 8">
    <name type="scientific">Lupinus luteus</name>
    <name type="common">European yellow lupine</name>
    <dbReference type="NCBI Taxonomy" id="3873"/>
    <lineage>
        <taxon>Eukaryota</taxon>
        <taxon>Viridiplantae</taxon>
        <taxon>Streptophyta</taxon>
        <taxon>Embryophyta</taxon>
        <taxon>Tracheophyta</taxon>
        <taxon>Spermatophyta</taxon>
        <taxon>Magnoliopsida</taxon>
        <taxon>eudicotyledons</taxon>
        <taxon>Gunneridae</taxon>
        <taxon>Pentapetalae</taxon>
        <taxon>rosids</taxon>
        <taxon>fabids</taxon>
        <taxon>Fabales</taxon>
        <taxon>Fabaceae</taxon>
        <taxon>Papilionoideae</taxon>
        <taxon>50 kb inversion clade</taxon>
        <taxon>genistoids sensu lato</taxon>
        <taxon>core genistoids</taxon>
        <taxon>Genisteae</taxon>
        <taxon>Lupinus</taxon>
    </lineage>
</organism>
<dbReference type="AlphaFoldDB" id="A0AAV1YJW5"/>
<feature type="compositionally biased region" description="Low complexity" evidence="5">
    <location>
        <begin position="1"/>
        <end position="10"/>
    </location>
</feature>
<keyword evidence="3" id="KW-0934">Plastid</keyword>